<dbReference type="Gene3D" id="3.30.70.100">
    <property type="match status" value="1"/>
</dbReference>
<feature type="domain" description="ABM" evidence="1">
    <location>
        <begin position="7"/>
        <end position="65"/>
    </location>
</feature>
<dbReference type="RefSeq" id="WP_187687545.1">
    <property type="nucleotide sequence ID" value="NZ_AP023396.1"/>
</dbReference>
<dbReference type="AlphaFoldDB" id="A0A7G1KJV8"/>
<gene>
    <name evidence="2" type="ORF">NWFMUON74_20310</name>
</gene>
<name>A0A7G1KJV8_9NOCA</name>
<reference evidence="2 3" key="1">
    <citation type="submission" date="2020-08" db="EMBL/GenBank/DDBJ databases">
        <title>Genome Sequencing of Nocardia wallacei strain FMUON74 and assembly.</title>
        <authorList>
            <person name="Toyokawa M."/>
            <person name="Uesaka K."/>
        </authorList>
    </citation>
    <scope>NUCLEOTIDE SEQUENCE [LARGE SCALE GENOMIC DNA]</scope>
    <source>
        <strain evidence="2 3">FMUON74</strain>
    </source>
</reference>
<dbReference type="GeneID" id="80346592"/>
<evidence type="ECO:0000313" key="2">
    <source>
        <dbReference type="EMBL" id="BCK54259.1"/>
    </source>
</evidence>
<dbReference type="EMBL" id="AP023396">
    <property type="protein sequence ID" value="BCK54259.1"/>
    <property type="molecule type" value="Genomic_DNA"/>
</dbReference>
<organism evidence="2 3">
    <name type="scientific">Nocardia wallacei</name>
    <dbReference type="NCBI Taxonomy" id="480035"/>
    <lineage>
        <taxon>Bacteria</taxon>
        <taxon>Bacillati</taxon>
        <taxon>Actinomycetota</taxon>
        <taxon>Actinomycetes</taxon>
        <taxon>Mycobacteriales</taxon>
        <taxon>Nocardiaceae</taxon>
        <taxon>Nocardia</taxon>
    </lineage>
</organism>
<dbReference type="KEGG" id="nwl:NWFMUON74_20310"/>
<dbReference type="SUPFAM" id="SSF54909">
    <property type="entry name" value="Dimeric alpha+beta barrel"/>
    <property type="match status" value="1"/>
</dbReference>
<dbReference type="Proteomes" id="UP000516173">
    <property type="component" value="Chromosome"/>
</dbReference>
<sequence>MSVGFVAFHYPAAAHFDDFVDRVGRVAEFLGTTRGCLSVDYWVTDDNAAVVSAAHWETEDDYTAAFTLDGAPDIDIAFDEREVRPREIYKLYSR</sequence>
<evidence type="ECO:0000259" key="1">
    <source>
        <dbReference type="Pfam" id="PF03992"/>
    </source>
</evidence>
<dbReference type="InterPro" id="IPR007138">
    <property type="entry name" value="ABM_dom"/>
</dbReference>
<dbReference type="InterPro" id="IPR011008">
    <property type="entry name" value="Dimeric_a/b-barrel"/>
</dbReference>
<evidence type="ECO:0000313" key="3">
    <source>
        <dbReference type="Proteomes" id="UP000516173"/>
    </source>
</evidence>
<accession>A0A7G1KJV8</accession>
<protein>
    <recommendedName>
        <fullName evidence="1">ABM domain-containing protein</fullName>
    </recommendedName>
</protein>
<keyword evidence="3" id="KW-1185">Reference proteome</keyword>
<dbReference type="Pfam" id="PF03992">
    <property type="entry name" value="ABM"/>
    <property type="match status" value="1"/>
</dbReference>
<proteinExistence type="predicted"/>